<protein>
    <submittedName>
        <fullName evidence="1">Uncharacterized protein</fullName>
    </submittedName>
</protein>
<keyword evidence="2" id="KW-1185">Reference proteome</keyword>
<proteinExistence type="predicted"/>
<comment type="caution">
    <text evidence="1">The sequence shown here is derived from an EMBL/GenBank/DDBJ whole genome shotgun (WGS) entry which is preliminary data.</text>
</comment>
<reference evidence="1 2" key="1">
    <citation type="journal article" date="2019" name="Sci. Rep.">
        <title>Orb-weaving spider Araneus ventricosus genome elucidates the spidroin gene catalogue.</title>
        <authorList>
            <person name="Kono N."/>
            <person name="Nakamura H."/>
            <person name="Ohtoshi R."/>
            <person name="Moran D.A.P."/>
            <person name="Shinohara A."/>
            <person name="Yoshida Y."/>
            <person name="Fujiwara M."/>
            <person name="Mori M."/>
            <person name="Tomita M."/>
            <person name="Arakawa K."/>
        </authorList>
    </citation>
    <scope>NUCLEOTIDE SEQUENCE [LARGE SCALE GENOMIC DNA]</scope>
</reference>
<dbReference type="EMBL" id="BGPR01001547">
    <property type="protein sequence ID" value="GBM56459.1"/>
    <property type="molecule type" value="Genomic_DNA"/>
</dbReference>
<sequence length="119" mass="13350">MNTYSNDNHYCFAFVPTIAVIPFSLVKQAEKTVSFLAMGVQEASDNSIRAGFCLLPDGNHQKCERTIRESNELHIWWFVVPPDGIPSVGHRWPTSPDSTFKGETPVAHSSARHCWYTPA</sequence>
<name>A0A4Y2GUD4_ARAVE</name>
<dbReference type="AlphaFoldDB" id="A0A4Y2GUD4"/>
<gene>
    <name evidence="1" type="ORF">AVEN_58963_1</name>
</gene>
<evidence type="ECO:0000313" key="1">
    <source>
        <dbReference type="EMBL" id="GBM56459.1"/>
    </source>
</evidence>
<organism evidence="1 2">
    <name type="scientific">Araneus ventricosus</name>
    <name type="common">Orbweaver spider</name>
    <name type="synonym">Epeira ventricosa</name>
    <dbReference type="NCBI Taxonomy" id="182803"/>
    <lineage>
        <taxon>Eukaryota</taxon>
        <taxon>Metazoa</taxon>
        <taxon>Ecdysozoa</taxon>
        <taxon>Arthropoda</taxon>
        <taxon>Chelicerata</taxon>
        <taxon>Arachnida</taxon>
        <taxon>Araneae</taxon>
        <taxon>Araneomorphae</taxon>
        <taxon>Entelegynae</taxon>
        <taxon>Araneoidea</taxon>
        <taxon>Araneidae</taxon>
        <taxon>Araneus</taxon>
    </lineage>
</organism>
<accession>A0A4Y2GUD4</accession>
<dbReference type="Proteomes" id="UP000499080">
    <property type="component" value="Unassembled WGS sequence"/>
</dbReference>
<evidence type="ECO:0000313" key="2">
    <source>
        <dbReference type="Proteomes" id="UP000499080"/>
    </source>
</evidence>